<dbReference type="Pfam" id="PF07725">
    <property type="entry name" value="LRR_3"/>
    <property type="match status" value="1"/>
</dbReference>
<dbReference type="InterPro" id="IPR002885">
    <property type="entry name" value="PPR_rpt"/>
</dbReference>
<dbReference type="Gene3D" id="3.40.50.10140">
    <property type="entry name" value="Toll/interleukin-1 receptor homology (TIR) domain"/>
    <property type="match status" value="1"/>
</dbReference>
<dbReference type="Pfam" id="PF14432">
    <property type="entry name" value="DYW_deaminase"/>
    <property type="match status" value="1"/>
</dbReference>
<dbReference type="CDD" id="cd00513">
    <property type="entry name" value="Ribosomal_L32_L32e"/>
    <property type="match status" value="1"/>
</dbReference>
<feature type="repeat" description="PPR" evidence="12">
    <location>
        <begin position="899"/>
        <end position="933"/>
    </location>
</feature>
<dbReference type="PRINTS" id="PR00364">
    <property type="entry name" value="DISEASERSIST"/>
</dbReference>
<dbReference type="InterPro" id="IPR002182">
    <property type="entry name" value="NB-ARC"/>
</dbReference>
<keyword evidence="10" id="KW-0687">Ribonucleoprotein</keyword>
<dbReference type="InterPro" id="IPR046848">
    <property type="entry name" value="E_motif"/>
</dbReference>
<dbReference type="InterPro" id="IPR036976">
    <property type="entry name" value="RimM_N_sf"/>
</dbReference>
<dbReference type="InterPro" id="IPR032675">
    <property type="entry name" value="LRR_dom_sf"/>
</dbReference>
<dbReference type="PANTHER" id="PTHR47926:SF533">
    <property type="entry name" value="DYW DOMAIN-CONTAINING PROTEIN"/>
    <property type="match status" value="1"/>
</dbReference>
<dbReference type="Pfam" id="PF13041">
    <property type="entry name" value="PPR_2"/>
    <property type="match status" value="2"/>
</dbReference>
<evidence type="ECO:0000256" key="4">
    <source>
        <dbReference type="ARBA" id="ARBA00022614"/>
    </source>
</evidence>
<dbReference type="Pfam" id="PF20160">
    <property type="entry name" value="C-JID"/>
    <property type="match status" value="1"/>
</dbReference>
<dbReference type="Pfam" id="PF20431">
    <property type="entry name" value="E_motif"/>
    <property type="match status" value="1"/>
</dbReference>
<dbReference type="GO" id="GO:0043531">
    <property type="term" value="F:ADP binding"/>
    <property type="evidence" value="ECO:0007669"/>
    <property type="project" value="InterPro"/>
</dbReference>
<dbReference type="Pfam" id="PF01582">
    <property type="entry name" value="TIR"/>
    <property type="match status" value="1"/>
</dbReference>
<dbReference type="SMART" id="SM00255">
    <property type="entry name" value="TIR"/>
    <property type="match status" value="1"/>
</dbReference>
<dbReference type="SUPFAM" id="SSF52042">
    <property type="entry name" value="Ribosomal protein L32e"/>
    <property type="match status" value="1"/>
</dbReference>
<evidence type="ECO:0000256" key="13">
    <source>
        <dbReference type="SAM" id="MobiDB-lite"/>
    </source>
</evidence>
<evidence type="ECO:0000256" key="6">
    <source>
        <dbReference type="ARBA" id="ARBA00022801"/>
    </source>
</evidence>
<dbReference type="Gene3D" id="2.40.30.60">
    <property type="entry name" value="RimM"/>
    <property type="match status" value="1"/>
</dbReference>
<dbReference type="Pfam" id="PF01535">
    <property type="entry name" value="PPR"/>
    <property type="match status" value="5"/>
</dbReference>
<dbReference type="SUPFAM" id="SSF52540">
    <property type="entry name" value="P-loop containing nucleoside triphosphate hydrolases"/>
    <property type="match status" value="1"/>
</dbReference>
<sequence length="2517" mass="285762">MLRACALLCSSTPITFPPVQLFNPNNTSLHFQTFELSRPVSASTRAPCHFSLVGSGGRCSSFTVRSTATEEVTETSSDSKLDLVEVGFLSGVHGLQGEICIKPNTDFPDLRFSKPGRRWLKQQLMGQDKIDEVELVEGRPHPAQKSWILKFRGLDDVDQVRQLVGATLLAEEDDRPELDDGEFYSRDLLGMRVLLKETGQLVGTVANVFDNGGNDLLHVLLDSSMEACNGSAKTNQLVWIPFVDAIVPDVDLERREMYITPPKGLLEVNMRADERSKKERRQLEWKERKKQQKRLIAAKKKLCELEQKHVFDGLRFGEKSQRSLLADHILDVNSTLLQKALQSIENSSKKRWNVTKEINALRARVSDCTLNVSRECLGFDASKEKVGDNFSFVQQGRSLFSEGKVSICLVLNDHETEQLEGEDGPVSYLQTLLDDEQRFLKEEERACVPLIIVSPEHAIEDLRNLFQENDYFGFESEKVWFLKEETLPVVCSSPQEPKKHKILMKSPWEILKSPVGSGGVLSVLASHGITDSLSSLGIDFLQVHSIETRSQTPQHYINQMLVGFVSAKAGEIGIQVTEESEFKNMEMTFTLKFLKRLKGKIEFEAVMKMNSHVQMVEKEWVESVPTEPNSFEFRSDICSVLMKERRLRDLHARSRNGGSVANEEGREEEESWRRPKGIDSRVRRKFKGVTLMPNVGYGSDKKTRHYLPNGFKKFVVHNSADLELLMMHNRTYCAEIAHNVSTKKRKAIVERASQLDIVVTNRLASCYRTFSAATELRSREVSICNHLQNRRLDEAREVFNQVPSPRVSLYTKMISGYTRNNRLVDALNLFDAMPVRDVISWNSMISGCVECGDMDNAVKLFDEMPERSVVSWTAMLNGFLRSGKVEQAEGLFYQMHVKDTAAWNAMVHGYLQFGRVDDALELFERMPRKNVISWTTMICGLDQNERSGEGLVLFRNMLGCCIKATSRTFTCVITACANALAFHMGTQVHGFIIKLGVLYEEYVSASLITFYANCKRTEDSRKVFDEKVHDQVAVWTALLSGYSLNKKHEDALSVFSEMLRNSVLPNQSTFASGLNSCSALGSLDWGKEMHGVAVKLGLITDAFVGNSLVVMYSDCGNANDAVMVFTDILKKSIVSWNSIIVGCAQHGRGKWAFIIFGQMIRSNKELDEITFTGLLSACSHCGFLQKGRKIFEYMSRGPNHIDRKIQHYTCMVDILGRSGELKEAEELIESMLVKPNEMVWLALLSACRMHHDVDRAEKAAAAIFKLDSKSSAAYVLLSNTYASAGRWSNVSKLRIKMKQKGIMKKRGSSWVVFKGKKHEFFSGDRPDSLRIYEKLEFLKEKLKELGYVPDYRSALHDVEDEQKEEMLWYHSERLAIAFALVNTVEGNAVTVMKNLRVCEDCHAVIKLISRVVGPFKDNEIERSHSLGPELKQAIRTSRIAVVIFSEKYPSSSWCLDELLEIVKCKDESGQIIIPIFYGLDPSHVRKQTGKFGEAFAKTCQTKTEDETKLWRQSLTDVANVLGYHSQNCPQEAKMIEAIANDVLGKLNLAQSKDFEDFVGMEDHIANMSVLLQLESQEVRMVGIWGSSGIGKTTIARVLHSQLSRQFQGSIFIDRAFVYKTMEIYNSANPDDYNMKLHLLRSFLSELLDKKDIRIDSLNAVQERLKYQKLLIFIDDLDDQMVLDTLAGQTHWFGSGSRIIVITKDRHFLKAHGIDHIYEVCLPSTDLALEMFCRSAFRQNSPPAGLVELASEIALCAGSLPLGLKVLGAYLRGRDKEDWIDMIPSLRSRLNGKIERTLIVSYEGLNNKKDKAIFRHISCIFNGEQVDHIKMLLKDSDLDFNIGFKNLVDKSLVHVRRDSVEMHCLLQDMGKEIVRAQSDEPGEREFLMDSKEICDVLEDNTGTKKVLGISLDMDETDELHIHKNAFKGMRDLFFLKIYNAKKWDKKIRWCLQKGFDYLPPKLRLLRLDGYPMKYMPSNFRPENLVELQMSESKLQKLWEGVHSLAGLRVMDLKGSKNLEEVPDLSMATNLQILDLDYCSSLVELTSSIQHLNKLEQLCMSCCENLETLPTGIYLQSLDKLFLDGCSKLKILPDISTNISTLILDETAIDEFHFIFRLKKPIILGFRKTKIEKLWAIEQPLTPIMTMLSPTLRRLFLSDIPSLVELPSSIRNFHNLDCLDITECINLKTLPTGINLQYLYSLQLTGCASLRTFPDISTSIKQLKLARTGIEEVPWWINKFSKLKYLGMESCSNLERVSLNIHKLKKLEGVDFSNCGKLTEASWIDRPDNLFPKVSTINFICNNLDPEALLHQPSFIFEKLIMSGEEVPSYFTHLTTGTSSSLTIPLPPSSISQPFFRFRACALGFFDSLHTDRIKAVFIRVSCLFRGIFGDSFDSFGEQQIFFARDSHLFILDCRVPLNKGSAPISHLNYDHVEIQLHVSNRMDATFRSKILDPGELHHLINISESKFNLKGWGIRLAEDCLSQKNQLGNPNTLPRVCEQESRDSFEEIEKNNKRMRVS</sequence>
<organism evidence="15 16">
    <name type="scientific">Brassica campestris</name>
    <name type="common">Field mustard</name>
    <dbReference type="NCBI Taxonomy" id="3711"/>
    <lineage>
        <taxon>Eukaryota</taxon>
        <taxon>Viridiplantae</taxon>
        <taxon>Streptophyta</taxon>
        <taxon>Embryophyta</taxon>
        <taxon>Tracheophyta</taxon>
        <taxon>Spermatophyta</taxon>
        <taxon>Magnoliopsida</taxon>
        <taxon>eudicotyledons</taxon>
        <taxon>Gunneridae</taxon>
        <taxon>Pentapetalae</taxon>
        <taxon>rosids</taxon>
        <taxon>malvids</taxon>
        <taxon>Brassicales</taxon>
        <taxon>Brassicaceae</taxon>
        <taxon>Brassiceae</taxon>
        <taxon>Brassica</taxon>
    </lineage>
</organism>
<feature type="non-terminal residue" evidence="15">
    <location>
        <position position="1"/>
    </location>
</feature>
<dbReference type="SUPFAM" id="SSF52200">
    <property type="entry name" value="Toll/Interleukin receptor TIR domain"/>
    <property type="match status" value="1"/>
</dbReference>
<dbReference type="GO" id="GO:0006364">
    <property type="term" value="P:rRNA processing"/>
    <property type="evidence" value="ECO:0007669"/>
    <property type="project" value="InterPro"/>
</dbReference>
<dbReference type="InterPro" id="IPR046960">
    <property type="entry name" value="PPR_At4g14850-like_plant"/>
</dbReference>
<evidence type="ECO:0000256" key="12">
    <source>
        <dbReference type="PROSITE-ProRule" id="PRU00708"/>
    </source>
</evidence>
<dbReference type="SUPFAM" id="SSF50346">
    <property type="entry name" value="PRC-barrel domain"/>
    <property type="match status" value="1"/>
</dbReference>
<dbReference type="FunFam" id="2.30.30.240:FF:000002">
    <property type="entry name" value="Ribosome maturation factor rimM"/>
    <property type="match status" value="1"/>
</dbReference>
<dbReference type="FunFam" id="2.40.30.60:FF:000002">
    <property type="entry name" value="16S rRNA processing protein RimM family"/>
    <property type="match status" value="1"/>
</dbReference>
<dbReference type="FunFam" id="1.25.40.10:FF:000366">
    <property type="entry name" value="Pentatricopeptide (PPR) repeat-containing protein"/>
    <property type="match status" value="1"/>
</dbReference>
<dbReference type="InterPro" id="IPR011033">
    <property type="entry name" value="PRC_barrel-like_sf"/>
</dbReference>
<dbReference type="FunFam" id="1.25.40.10:FF:000351">
    <property type="entry name" value="Pentatricopeptide repeat-containing protein"/>
    <property type="match status" value="1"/>
</dbReference>
<dbReference type="Gene3D" id="3.40.50.300">
    <property type="entry name" value="P-loop containing nucleotide triphosphate hydrolases"/>
    <property type="match status" value="1"/>
</dbReference>
<dbReference type="InterPro" id="IPR045344">
    <property type="entry name" value="C-JID"/>
</dbReference>
<dbReference type="NCBIfam" id="TIGR02273">
    <property type="entry name" value="16S_RimM"/>
    <property type="match status" value="1"/>
</dbReference>
<dbReference type="InterPro" id="IPR027275">
    <property type="entry name" value="PRC-brl_dom"/>
</dbReference>
<reference evidence="15 16" key="1">
    <citation type="submission" date="2021-07" db="EMBL/GenBank/DDBJ databases">
        <authorList>
            <consortium name="Genoscope - CEA"/>
            <person name="William W."/>
        </authorList>
    </citation>
    <scope>NUCLEOTIDE SEQUENCE [LARGE SCALE GENOMIC DNA]</scope>
</reference>
<dbReference type="Gene3D" id="2.30.30.240">
    <property type="entry name" value="PRC-barrel domain"/>
    <property type="match status" value="1"/>
</dbReference>
<keyword evidence="7" id="KW-0611">Plant defense</keyword>
<keyword evidence="4" id="KW-0433">Leucine-rich repeat</keyword>
<dbReference type="GO" id="GO:1990904">
    <property type="term" value="C:ribonucleoprotein complex"/>
    <property type="evidence" value="ECO:0007669"/>
    <property type="project" value="UniProtKB-KW"/>
</dbReference>
<evidence type="ECO:0000256" key="8">
    <source>
        <dbReference type="ARBA" id="ARBA00022980"/>
    </source>
</evidence>
<dbReference type="InterPro" id="IPR042197">
    <property type="entry name" value="Apaf_helical"/>
</dbReference>
<dbReference type="EMBL" id="LS974622">
    <property type="protein sequence ID" value="CAG7873136.1"/>
    <property type="molecule type" value="Genomic_DNA"/>
</dbReference>
<accession>A0A8D9G9K6</accession>
<evidence type="ECO:0000256" key="7">
    <source>
        <dbReference type="ARBA" id="ARBA00022821"/>
    </source>
</evidence>
<feature type="repeat" description="PPR" evidence="12">
    <location>
        <begin position="1132"/>
        <end position="1166"/>
    </location>
</feature>
<feature type="repeat" description="PPR" evidence="12">
    <location>
        <begin position="1031"/>
        <end position="1065"/>
    </location>
</feature>
<keyword evidence="9" id="KW-0520">NAD</keyword>
<dbReference type="GO" id="GO:0006412">
    <property type="term" value="P:translation"/>
    <property type="evidence" value="ECO:0007669"/>
    <property type="project" value="InterPro"/>
</dbReference>
<dbReference type="SUPFAM" id="SSF50447">
    <property type="entry name" value="Translation proteins"/>
    <property type="match status" value="1"/>
</dbReference>
<dbReference type="InterPro" id="IPR029044">
    <property type="entry name" value="Nucleotide-diphossugar_trans"/>
</dbReference>
<evidence type="ECO:0000256" key="11">
    <source>
        <dbReference type="ARBA" id="ARBA00047304"/>
    </source>
</evidence>
<dbReference type="InterPro" id="IPR011713">
    <property type="entry name" value="Leu-rich_rpt_3"/>
</dbReference>
<evidence type="ECO:0000256" key="3">
    <source>
        <dbReference type="ARBA" id="ARBA00011982"/>
    </source>
</evidence>
<dbReference type="InterPro" id="IPR036390">
    <property type="entry name" value="WH_DNA-bd_sf"/>
</dbReference>
<feature type="repeat" description="PPR" evidence="12">
    <location>
        <begin position="837"/>
        <end position="871"/>
    </location>
</feature>
<protein>
    <recommendedName>
        <fullName evidence="3">ADP-ribosyl cyclase/cyclic ADP-ribose hydrolase</fullName>
        <ecNumber evidence="3">3.2.2.6</ecNumber>
    </recommendedName>
</protein>
<dbReference type="SMART" id="SM01393">
    <property type="entry name" value="Ribosomal_L32e"/>
    <property type="match status" value="1"/>
</dbReference>
<keyword evidence="5" id="KW-0677">Repeat</keyword>
<dbReference type="InterPro" id="IPR027417">
    <property type="entry name" value="P-loop_NTPase"/>
</dbReference>
<dbReference type="FunFam" id="1.25.40.10:FF:000031">
    <property type="entry name" value="Pentatricopeptide repeat-containing protein mitochondrial"/>
    <property type="match status" value="1"/>
</dbReference>
<dbReference type="FunFam" id="1.25.40.10:FF:002112">
    <property type="entry name" value="Pentatricopeptide repeat-containing protein At5g46460, mitochondrial"/>
    <property type="match status" value="1"/>
</dbReference>
<dbReference type="InterPro" id="IPR032867">
    <property type="entry name" value="DYW_dom"/>
</dbReference>
<dbReference type="GO" id="GO:0003735">
    <property type="term" value="F:structural constituent of ribosome"/>
    <property type="evidence" value="ECO:0007669"/>
    <property type="project" value="InterPro"/>
</dbReference>
<dbReference type="HAMAP" id="MF_00014">
    <property type="entry name" value="Ribosome_mat_RimM"/>
    <property type="match status" value="1"/>
</dbReference>
<dbReference type="InterPro" id="IPR002676">
    <property type="entry name" value="RimM_N"/>
</dbReference>
<evidence type="ECO:0000256" key="1">
    <source>
        <dbReference type="ARBA" id="ARBA00006643"/>
    </source>
</evidence>
<name>A0A8D9G9K6_BRACM</name>
<dbReference type="Pfam" id="PF01655">
    <property type="entry name" value="Ribosomal_L32e"/>
    <property type="match status" value="1"/>
</dbReference>
<gene>
    <name evidence="15" type="ORF">BRAPAZ1V2_A06P53760.2</name>
</gene>
<dbReference type="InterPro" id="IPR035897">
    <property type="entry name" value="Toll_tir_struct_dom_sf"/>
</dbReference>
<dbReference type="FunFam" id="1.10.8.430:FF:000002">
    <property type="entry name" value="Disease resistance protein (TIR-NBS-LRR class)"/>
    <property type="match status" value="1"/>
</dbReference>
<proteinExistence type="inferred from homology"/>
<dbReference type="EC" id="3.2.2.6" evidence="3"/>
<evidence type="ECO:0000259" key="14">
    <source>
        <dbReference type="PROSITE" id="PS50104"/>
    </source>
</evidence>
<dbReference type="GO" id="GO:0061809">
    <property type="term" value="F:NAD+ nucleosidase activity, cyclic ADP-ribose generating"/>
    <property type="evidence" value="ECO:0007669"/>
    <property type="project" value="UniProtKB-EC"/>
</dbReference>
<dbReference type="Pfam" id="PF05239">
    <property type="entry name" value="PRC"/>
    <property type="match status" value="1"/>
</dbReference>
<dbReference type="GO" id="GO:0009451">
    <property type="term" value="P:RNA modification"/>
    <property type="evidence" value="ECO:0007669"/>
    <property type="project" value="InterPro"/>
</dbReference>
<dbReference type="GO" id="GO:0008270">
    <property type="term" value="F:zinc ion binding"/>
    <property type="evidence" value="ECO:0007669"/>
    <property type="project" value="InterPro"/>
</dbReference>
<dbReference type="GO" id="GO:0005840">
    <property type="term" value="C:ribosome"/>
    <property type="evidence" value="ECO:0007669"/>
    <property type="project" value="UniProtKB-KW"/>
</dbReference>
<dbReference type="NCBIfam" id="TIGR00756">
    <property type="entry name" value="PPR"/>
    <property type="match status" value="5"/>
</dbReference>
<dbReference type="FunFam" id="3.40.50.10140:FF:000007">
    <property type="entry name" value="Disease resistance protein (TIR-NBS-LRR class)"/>
    <property type="match status" value="1"/>
</dbReference>
<dbReference type="GO" id="GO:0003723">
    <property type="term" value="F:RNA binding"/>
    <property type="evidence" value="ECO:0007669"/>
    <property type="project" value="InterPro"/>
</dbReference>
<evidence type="ECO:0000256" key="5">
    <source>
        <dbReference type="ARBA" id="ARBA00022737"/>
    </source>
</evidence>
<dbReference type="InterPro" id="IPR000157">
    <property type="entry name" value="TIR_dom"/>
</dbReference>
<evidence type="ECO:0000313" key="16">
    <source>
        <dbReference type="Proteomes" id="UP000694005"/>
    </source>
</evidence>
<evidence type="ECO:0000313" key="15">
    <source>
        <dbReference type="EMBL" id="CAG7873136.1"/>
    </source>
</evidence>
<dbReference type="PANTHER" id="PTHR47926">
    <property type="entry name" value="PENTATRICOPEPTIDE REPEAT-CONTAINING PROTEIN"/>
    <property type="match status" value="1"/>
</dbReference>
<comment type="similarity">
    <text evidence="2">Belongs to the eukaryotic ribosomal protein eL32 family.</text>
</comment>
<dbReference type="InterPro" id="IPR036351">
    <property type="entry name" value="Ribosomal_eL32_sf"/>
</dbReference>
<dbReference type="InterPro" id="IPR058192">
    <property type="entry name" value="WHD_ROQ1-like"/>
</dbReference>
<evidence type="ECO:0000256" key="2">
    <source>
        <dbReference type="ARBA" id="ARBA00008431"/>
    </source>
</evidence>
<dbReference type="Pfam" id="PF00931">
    <property type="entry name" value="NB-ARC"/>
    <property type="match status" value="1"/>
</dbReference>
<dbReference type="SUPFAM" id="SSF46785">
    <property type="entry name" value="Winged helix' DNA-binding domain"/>
    <property type="match status" value="1"/>
</dbReference>
<dbReference type="Pfam" id="PF23282">
    <property type="entry name" value="WHD_ROQ1"/>
    <property type="match status" value="1"/>
</dbReference>
<dbReference type="InterPro" id="IPR011961">
    <property type="entry name" value="RimM"/>
</dbReference>
<keyword evidence="8" id="KW-0689">Ribosomal protein</keyword>
<evidence type="ECO:0000256" key="10">
    <source>
        <dbReference type="ARBA" id="ARBA00023274"/>
    </source>
</evidence>
<dbReference type="InterPro" id="IPR011990">
    <property type="entry name" value="TPR-like_helical_dom_sf"/>
</dbReference>
<dbReference type="FunFam" id="3.40.50.300:FF:001002">
    <property type="entry name" value="Disease resistance protein (TIR-NBS-LRR class)"/>
    <property type="match status" value="1"/>
</dbReference>
<dbReference type="InterPro" id="IPR003593">
    <property type="entry name" value="AAA+_ATPase"/>
</dbReference>
<dbReference type="Pfam" id="PF01782">
    <property type="entry name" value="RimM"/>
    <property type="match status" value="1"/>
</dbReference>
<dbReference type="Proteomes" id="UP000694005">
    <property type="component" value="Chromosome A06"/>
</dbReference>
<feature type="domain" description="TIR" evidence="14">
    <location>
        <begin position="1391"/>
        <end position="1546"/>
    </location>
</feature>
<dbReference type="Gene3D" id="1.10.8.430">
    <property type="entry name" value="Helical domain of apoptotic protease-activating factors"/>
    <property type="match status" value="1"/>
</dbReference>
<dbReference type="InterPro" id="IPR009000">
    <property type="entry name" value="Transl_B-barrel_sf"/>
</dbReference>
<dbReference type="PROSITE" id="PS51375">
    <property type="entry name" value="PPR"/>
    <property type="match status" value="4"/>
</dbReference>
<dbReference type="Gene3D" id="1.25.40.10">
    <property type="entry name" value="Tetratricopeptide repeat domain"/>
    <property type="match status" value="5"/>
</dbReference>
<dbReference type="FunFam" id="1.25.40.10:FF:001303">
    <property type="entry name" value="Pentatricopeptide repeat-containing protein At5g46460, mitochondrial"/>
    <property type="match status" value="1"/>
</dbReference>
<dbReference type="SUPFAM" id="SSF53448">
    <property type="entry name" value="Nucleotide-diphospho-sugar transferases"/>
    <property type="match status" value="1"/>
</dbReference>
<dbReference type="SUPFAM" id="SSF52058">
    <property type="entry name" value="L domain-like"/>
    <property type="match status" value="1"/>
</dbReference>
<dbReference type="InterPro" id="IPR001515">
    <property type="entry name" value="Ribosomal_eL32"/>
</dbReference>
<dbReference type="PROSITE" id="PS50104">
    <property type="entry name" value="TIR"/>
    <property type="match status" value="1"/>
</dbReference>
<dbReference type="Gene3D" id="3.90.550.10">
    <property type="entry name" value="Spore Coat Polysaccharide Biosynthesis Protein SpsA, Chain A"/>
    <property type="match status" value="1"/>
</dbReference>
<evidence type="ECO:0000256" key="9">
    <source>
        <dbReference type="ARBA" id="ARBA00023027"/>
    </source>
</evidence>
<comment type="catalytic activity">
    <reaction evidence="11">
        <text>NAD(+) + H2O = ADP-D-ribose + nicotinamide + H(+)</text>
        <dbReference type="Rhea" id="RHEA:16301"/>
        <dbReference type="ChEBI" id="CHEBI:15377"/>
        <dbReference type="ChEBI" id="CHEBI:15378"/>
        <dbReference type="ChEBI" id="CHEBI:17154"/>
        <dbReference type="ChEBI" id="CHEBI:57540"/>
        <dbReference type="ChEBI" id="CHEBI:57967"/>
        <dbReference type="EC" id="3.2.2.6"/>
    </reaction>
    <physiologicalReaction direction="left-to-right" evidence="11">
        <dbReference type="Rhea" id="RHEA:16302"/>
    </physiologicalReaction>
</comment>
<dbReference type="GO" id="GO:0043022">
    <property type="term" value="F:ribosome binding"/>
    <property type="evidence" value="ECO:0007669"/>
    <property type="project" value="InterPro"/>
</dbReference>
<dbReference type="Gene3D" id="3.80.10.10">
    <property type="entry name" value="Ribonuclease Inhibitor"/>
    <property type="match status" value="2"/>
</dbReference>
<comment type="similarity">
    <text evidence="1">Belongs to the PPR family. PCMP-H subfamily.</text>
</comment>
<keyword evidence="6" id="KW-0378">Hydrolase</keyword>
<dbReference type="GO" id="GO:0007165">
    <property type="term" value="P:signal transduction"/>
    <property type="evidence" value="ECO:0007669"/>
    <property type="project" value="InterPro"/>
</dbReference>
<dbReference type="GO" id="GO:0006952">
    <property type="term" value="P:defense response"/>
    <property type="evidence" value="ECO:0007669"/>
    <property type="project" value="UniProtKB-KW"/>
</dbReference>
<dbReference type="Gramene" id="A06p53760.2_BraZ1">
    <property type="protein sequence ID" value="A06p53760.2_BraZ1.CDS"/>
    <property type="gene ID" value="A06g53760.2_BraZ1"/>
</dbReference>
<feature type="region of interest" description="Disordered" evidence="13">
    <location>
        <begin position="655"/>
        <end position="674"/>
    </location>
</feature>
<dbReference type="FunFam" id="3.80.10.10:FF:000386">
    <property type="entry name" value="Disease resistance protein RPS4"/>
    <property type="match status" value="1"/>
</dbReference>
<dbReference type="SMART" id="SM00382">
    <property type="entry name" value="AAA"/>
    <property type="match status" value="1"/>
</dbReference>